<dbReference type="AlphaFoldDB" id="A0AAX1XFZ5"/>
<dbReference type="EMBL" id="PKPZ01000040">
    <property type="protein sequence ID" value="RPB32110.1"/>
    <property type="molecule type" value="Genomic_DNA"/>
</dbReference>
<sequence>MTNCSRGIRNAWHFHYALILVIKVVCSCFCIALLTP</sequence>
<reference evidence="2 3" key="1">
    <citation type="journal article" date="2018" name="AMB Express">
        <title>Occurrence and significance of pathogenicity and fitness islands in environmental vibrios.</title>
        <authorList>
            <person name="Klein S."/>
            <person name="Pipes S."/>
            <person name="Lovell C.R."/>
        </authorList>
    </citation>
    <scope>NUCLEOTIDE SEQUENCE [LARGE SCALE GENOMIC DNA]</scope>
    <source>
        <strain evidence="2 3">JBS-8-11-1</strain>
    </source>
</reference>
<dbReference type="AntiFam" id="ANF00277">
    <property type="entry name" value="Spurious ORF (formerly Pfam entry PF11665)"/>
</dbReference>
<protein>
    <submittedName>
        <fullName evidence="2">DUF3265 domain-containing protein</fullName>
    </submittedName>
</protein>
<name>A0AAX1XFZ5_9VIBR</name>
<proteinExistence type="predicted"/>
<feature type="transmembrane region" description="Helical" evidence="1">
    <location>
        <begin position="12"/>
        <end position="34"/>
    </location>
</feature>
<accession>A0AAX1XFZ5</accession>
<dbReference type="Proteomes" id="UP000283878">
    <property type="component" value="Unassembled WGS sequence"/>
</dbReference>
<gene>
    <name evidence="2" type="ORF">CYQ91_23940</name>
</gene>
<evidence type="ECO:0000313" key="3">
    <source>
        <dbReference type="Proteomes" id="UP000283878"/>
    </source>
</evidence>
<evidence type="ECO:0000256" key="1">
    <source>
        <dbReference type="SAM" id="Phobius"/>
    </source>
</evidence>
<comment type="caution">
    <text evidence="2">The sequence shown here is derived from an EMBL/GenBank/DDBJ whole genome shotgun (WGS) entry which is preliminary data.</text>
</comment>
<evidence type="ECO:0000313" key="2">
    <source>
        <dbReference type="EMBL" id="RPB32110.1"/>
    </source>
</evidence>
<keyword evidence="1" id="KW-0472">Membrane</keyword>
<keyword evidence="1" id="KW-1133">Transmembrane helix</keyword>
<organism evidence="2 3">
    <name type="scientific">Vibrio diabolicus</name>
    <dbReference type="NCBI Taxonomy" id="50719"/>
    <lineage>
        <taxon>Bacteria</taxon>
        <taxon>Pseudomonadati</taxon>
        <taxon>Pseudomonadota</taxon>
        <taxon>Gammaproteobacteria</taxon>
        <taxon>Vibrionales</taxon>
        <taxon>Vibrionaceae</taxon>
        <taxon>Vibrio</taxon>
        <taxon>Vibrio diabolicus subgroup</taxon>
    </lineage>
</organism>
<keyword evidence="1" id="KW-0812">Transmembrane</keyword>